<name>A0ACB9Z8R1_9PEZI</name>
<accession>A0ACB9Z8R1</accession>
<dbReference type="EMBL" id="MU393447">
    <property type="protein sequence ID" value="KAI4867464.1"/>
    <property type="molecule type" value="Genomic_DNA"/>
</dbReference>
<keyword evidence="2" id="KW-1185">Reference proteome</keyword>
<protein>
    <submittedName>
        <fullName evidence="1">Clr5 domain-containing protein</fullName>
    </submittedName>
</protein>
<gene>
    <name evidence="1" type="ORF">F4820DRAFT_446093</name>
</gene>
<reference evidence="1 2" key="1">
    <citation type="journal article" date="2022" name="New Phytol.">
        <title>Ecological generalism drives hyperdiversity of secondary metabolite gene clusters in xylarialean endophytes.</title>
        <authorList>
            <person name="Franco M.E.E."/>
            <person name="Wisecaver J.H."/>
            <person name="Arnold A.E."/>
            <person name="Ju Y.M."/>
            <person name="Slot J.C."/>
            <person name="Ahrendt S."/>
            <person name="Moore L.P."/>
            <person name="Eastman K.E."/>
            <person name="Scott K."/>
            <person name="Konkel Z."/>
            <person name="Mondo S.J."/>
            <person name="Kuo A."/>
            <person name="Hayes R.D."/>
            <person name="Haridas S."/>
            <person name="Andreopoulos B."/>
            <person name="Riley R."/>
            <person name="LaButti K."/>
            <person name="Pangilinan J."/>
            <person name="Lipzen A."/>
            <person name="Amirebrahimi M."/>
            <person name="Yan J."/>
            <person name="Adam C."/>
            <person name="Keymanesh K."/>
            <person name="Ng V."/>
            <person name="Louie K."/>
            <person name="Northen T."/>
            <person name="Drula E."/>
            <person name="Henrissat B."/>
            <person name="Hsieh H.M."/>
            <person name="Youens-Clark K."/>
            <person name="Lutzoni F."/>
            <person name="Miadlikowska J."/>
            <person name="Eastwood D.C."/>
            <person name="Hamelin R.C."/>
            <person name="Grigoriev I.V."/>
            <person name="U'Ren J.M."/>
        </authorList>
    </citation>
    <scope>NUCLEOTIDE SEQUENCE [LARGE SCALE GENOMIC DNA]</scope>
    <source>
        <strain evidence="1 2">CBS 119005</strain>
    </source>
</reference>
<evidence type="ECO:0000313" key="2">
    <source>
        <dbReference type="Proteomes" id="UP001497700"/>
    </source>
</evidence>
<evidence type="ECO:0000313" key="1">
    <source>
        <dbReference type="EMBL" id="KAI4867464.1"/>
    </source>
</evidence>
<sequence length="472" mass="53315">MARHHKTLSKRHGPAKRKAPGTWERYKSILQQLYLEQRLPLSEVMKKMKQDYNFNATQKQYRYRFVKWKWLKYSQKRSQSPDIQSDSSTHLNRIESLEIVECSATSPEDSDQEYGNGITPSSSDSEGAANWNTSSLRRQFLSVFSKVCYPVPDGLRDLITAGLQDPADGENRFKHKDAVIGTLMRTLGLTDGSVNVVAYHHLDYALASLRQIGQERTKAEDGSQEDKPVISRLHVIERQPWYHAFDESSPASRCISSCLDWIKQQLRNRQPKKMALSYFDALGEREAGDGSNTSKQDVCLFVYLVDAWIDDLQSQGAQRPQDRWDQLSEEAVGVSPIETLRTMSSLILGTACMDPQSPPQRRSARNIRRKDGAGDDQLIDSALNGIEAMESTYNKRSLTLEFITEFVWIHDPNRRLDGEESRFEAEARIAAEAYADAKLSVPIEAAYALDGAAFDDAGTLDDASDISMKDSD</sequence>
<dbReference type="Proteomes" id="UP001497700">
    <property type="component" value="Unassembled WGS sequence"/>
</dbReference>
<proteinExistence type="predicted"/>
<comment type="caution">
    <text evidence="1">The sequence shown here is derived from an EMBL/GenBank/DDBJ whole genome shotgun (WGS) entry which is preliminary data.</text>
</comment>
<organism evidence="1 2">
    <name type="scientific">Hypoxylon rubiginosum</name>
    <dbReference type="NCBI Taxonomy" id="110542"/>
    <lineage>
        <taxon>Eukaryota</taxon>
        <taxon>Fungi</taxon>
        <taxon>Dikarya</taxon>
        <taxon>Ascomycota</taxon>
        <taxon>Pezizomycotina</taxon>
        <taxon>Sordariomycetes</taxon>
        <taxon>Xylariomycetidae</taxon>
        <taxon>Xylariales</taxon>
        <taxon>Hypoxylaceae</taxon>
        <taxon>Hypoxylon</taxon>
    </lineage>
</organism>